<keyword evidence="3" id="KW-1185">Reference proteome</keyword>
<evidence type="ECO:0000313" key="2">
    <source>
        <dbReference type="EMBL" id="BDV44106.1"/>
    </source>
</evidence>
<feature type="region of interest" description="Disordered" evidence="1">
    <location>
        <begin position="112"/>
        <end position="135"/>
    </location>
</feature>
<organism evidence="2 3">
    <name type="scientific">Geotalea uraniireducens</name>
    <dbReference type="NCBI Taxonomy" id="351604"/>
    <lineage>
        <taxon>Bacteria</taxon>
        <taxon>Pseudomonadati</taxon>
        <taxon>Thermodesulfobacteriota</taxon>
        <taxon>Desulfuromonadia</taxon>
        <taxon>Geobacterales</taxon>
        <taxon>Geobacteraceae</taxon>
        <taxon>Geotalea</taxon>
    </lineage>
</organism>
<name>A0ABM8ENT2_9BACT</name>
<gene>
    <name evidence="2" type="ORF">GURASL_30290</name>
</gene>
<feature type="compositionally biased region" description="Polar residues" evidence="1">
    <location>
        <begin position="118"/>
        <end position="131"/>
    </location>
</feature>
<dbReference type="EMBL" id="AP027151">
    <property type="protein sequence ID" value="BDV44106.1"/>
    <property type="molecule type" value="Genomic_DNA"/>
</dbReference>
<protein>
    <submittedName>
        <fullName evidence="2">Uncharacterized protein</fullName>
    </submittedName>
</protein>
<sequence length="229" mass="26743">MNGWVPLAKSLVCELPKDRPYTRLEALFSLTVDYDEGRSATVQGYSKLWNWSRGKVDRFLEDVGAEIVYQNDTSVMQNQRGQIVIHNSDRSRADSGQIKMIDSKWLHSKATRYRADTEQTTSRSRGTTTEPNPSPVYYGEDGIEYSLQDFFERLWAHYPKRDGKKQALKHFQASVKTQQDMHDIKLALFHYCQDVDGRDPQFIKNGSTWFNNWRDWIPEESNAQQCEYI</sequence>
<dbReference type="RefSeq" id="WP_282000218.1">
    <property type="nucleotide sequence ID" value="NZ_AP027151.1"/>
</dbReference>
<dbReference type="Proteomes" id="UP001317705">
    <property type="component" value="Chromosome"/>
</dbReference>
<accession>A0ABM8ENT2</accession>
<reference evidence="2 3" key="1">
    <citation type="submission" date="2022-12" db="EMBL/GenBank/DDBJ databases">
        <title>Polyphasic characterization of Geotalea uranireducens NIT-SL11 newly isolated from a complex of sewage sludge and microbially reduced graphene oxide.</title>
        <authorList>
            <person name="Xie L."/>
            <person name="Yoshida N."/>
            <person name="Meng L."/>
        </authorList>
    </citation>
    <scope>NUCLEOTIDE SEQUENCE [LARGE SCALE GENOMIC DNA]</scope>
    <source>
        <strain evidence="2 3">NIT-SL11</strain>
    </source>
</reference>
<evidence type="ECO:0000256" key="1">
    <source>
        <dbReference type="SAM" id="MobiDB-lite"/>
    </source>
</evidence>
<proteinExistence type="predicted"/>
<evidence type="ECO:0000313" key="3">
    <source>
        <dbReference type="Proteomes" id="UP001317705"/>
    </source>
</evidence>